<dbReference type="GO" id="GO:0050185">
    <property type="term" value="F:phosphatidylinositol deacylase activity"/>
    <property type="evidence" value="ECO:0007669"/>
    <property type="project" value="TreeGrafter"/>
</dbReference>
<dbReference type="Proteomes" id="UP000268162">
    <property type="component" value="Unassembled WGS sequence"/>
</dbReference>
<sequence length="120" mass="13901">CDLFYMYPNYIRQNGLDLSRTRFASKYRLYLYREGGVDELLREPFRIPILFIPGNAGSYKQVRSIAATASRQFDHARTAFLKDSQAQGNIGFDFFSLDLNEEFTALHGFSLHEQAEFVND</sequence>
<evidence type="ECO:0000259" key="6">
    <source>
        <dbReference type="Pfam" id="PF07819"/>
    </source>
</evidence>
<evidence type="ECO:0000313" key="7">
    <source>
        <dbReference type="EMBL" id="RKP33654.1"/>
    </source>
</evidence>
<evidence type="ECO:0000313" key="8">
    <source>
        <dbReference type="Proteomes" id="UP000268162"/>
    </source>
</evidence>
<evidence type="ECO:0000256" key="1">
    <source>
        <dbReference type="ARBA" id="ARBA00004308"/>
    </source>
</evidence>
<dbReference type="Pfam" id="PF07819">
    <property type="entry name" value="PGAP1"/>
    <property type="match status" value="1"/>
</dbReference>
<organism evidence="7 8">
    <name type="scientific">Dimargaris cristalligena</name>
    <dbReference type="NCBI Taxonomy" id="215637"/>
    <lineage>
        <taxon>Eukaryota</taxon>
        <taxon>Fungi</taxon>
        <taxon>Fungi incertae sedis</taxon>
        <taxon>Zoopagomycota</taxon>
        <taxon>Kickxellomycotina</taxon>
        <taxon>Dimargaritomycetes</taxon>
        <taxon>Dimargaritales</taxon>
        <taxon>Dimargaritaceae</taxon>
        <taxon>Dimargaris</taxon>
    </lineage>
</organism>
<feature type="non-terminal residue" evidence="7">
    <location>
        <position position="1"/>
    </location>
</feature>
<evidence type="ECO:0000256" key="5">
    <source>
        <dbReference type="ARBA" id="ARBA00023136"/>
    </source>
</evidence>
<dbReference type="GO" id="GO:0006888">
    <property type="term" value="P:endoplasmic reticulum to Golgi vesicle-mediated transport"/>
    <property type="evidence" value="ECO:0007669"/>
    <property type="project" value="TreeGrafter"/>
</dbReference>
<evidence type="ECO:0000256" key="3">
    <source>
        <dbReference type="ARBA" id="ARBA00022801"/>
    </source>
</evidence>
<dbReference type="STRING" id="215637.A0A4P9ZK72"/>
<keyword evidence="4" id="KW-1133">Transmembrane helix</keyword>
<dbReference type="GO" id="GO:0006505">
    <property type="term" value="P:GPI anchor metabolic process"/>
    <property type="evidence" value="ECO:0007669"/>
    <property type="project" value="TreeGrafter"/>
</dbReference>
<dbReference type="GO" id="GO:0016020">
    <property type="term" value="C:membrane"/>
    <property type="evidence" value="ECO:0007669"/>
    <property type="project" value="GOC"/>
</dbReference>
<protein>
    <submittedName>
        <fullName evidence="7">PGAP1-like protein-domain-containing protein</fullName>
    </submittedName>
</protein>
<keyword evidence="8" id="KW-1185">Reference proteome</keyword>
<dbReference type="EMBL" id="ML003665">
    <property type="protein sequence ID" value="RKP33654.1"/>
    <property type="molecule type" value="Genomic_DNA"/>
</dbReference>
<gene>
    <name evidence="7" type="ORF">BJ085DRAFT_618</name>
</gene>
<dbReference type="PANTHER" id="PTHR15495:SF7">
    <property type="entry name" value="GPI INOSITOL-DEACYLASE"/>
    <property type="match status" value="1"/>
</dbReference>
<feature type="domain" description="GPI inositol-deacylase PGAP1-like alpha/beta" evidence="6">
    <location>
        <begin position="47"/>
        <end position="120"/>
    </location>
</feature>
<comment type="subcellular location">
    <subcellularLocation>
        <location evidence="1">Endomembrane system</location>
    </subcellularLocation>
</comment>
<dbReference type="PANTHER" id="PTHR15495">
    <property type="entry name" value="NEGATIVE REGULATOR OF VESICLE FORMATION-RELATED"/>
    <property type="match status" value="1"/>
</dbReference>
<dbReference type="InterPro" id="IPR039529">
    <property type="entry name" value="PGAP1/BST1"/>
</dbReference>
<name>A0A4P9ZK72_9FUNG</name>
<dbReference type="GO" id="GO:0005783">
    <property type="term" value="C:endoplasmic reticulum"/>
    <property type="evidence" value="ECO:0007669"/>
    <property type="project" value="TreeGrafter"/>
</dbReference>
<keyword evidence="5" id="KW-0472">Membrane</keyword>
<keyword evidence="3" id="KW-0378">Hydrolase</keyword>
<proteinExistence type="predicted"/>
<feature type="non-terminal residue" evidence="7">
    <location>
        <position position="120"/>
    </location>
</feature>
<keyword evidence="2" id="KW-0812">Transmembrane</keyword>
<accession>A0A4P9ZK72</accession>
<reference evidence="8" key="1">
    <citation type="journal article" date="2018" name="Nat. Microbiol.">
        <title>Leveraging single-cell genomics to expand the fungal tree of life.</title>
        <authorList>
            <person name="Ahrendt S.R."/>
            <person name="Quandt C.A."/>
            <person name="Ciobanu D."/>
            <person name="Clum A."/>
            <person name="Salamov A."/>
            <person name="Andreopoulos B."/>
            <person name="Cheng J.F."/>
            <person name="Woyke T."/>
            <person name="Pelin A."/>
            <person name="Henrissat B."/>
            <person name="Reynolds N.K."/>
            <person name="Benny G.L."/>
            <person name="Smith M.E."/>
            <person name="James T.Y."/>
            <person name="Grigoriev I.V."/>
        </authorList>
    </citation>
    <scope>NUCLEOTIDE SEQUENCE [LARGE SCALE GENOMIC DNA]</scope>
    <source>
        <strain evidence="8">RSA 468</strain>
    </source>
</reference>
<evidence type="ECO:0000256" key="4">
    <source>
        <dbReference type="ARBA" id="ARBA00022989"/>
    </source>
</evidence>
<dbReference type="InterPro" id="IPR012908">
    <property type="entry name" value="PGAP1-ab_dom-like"/>
</dbReference>
<evidence type="ECO:0000256" key="2">
    <source>
        <dbReference type="ARBA" id="ARBA00022692"/>
    </source>
</evidence>
<dbReference type="AlphaFoldDB" id="A0A4P9ZK72"/>